<dbReference type="AlphaFoldDB" id="S3DQY2"/>
<gene>
    <name evidence="2" type="ORF">GLAREA_00026</name>
</gene>
<organism evidence="2 3">
    <name type="scientific">Glarea lozoyensis (strain ATCC 20868 / MF5171)</name>
    <dbReference type="NCBI Taxonomy" id="1116229"/>
    <lineage>
        <taxon>Eukaryota</taxon>
        <taxon>Fungi</taxon>
        <taxon>Dikarya</taxon>
        <taxon>Ascomycota</taxon>
        <taxon>Pezizomycotina</taxon>
        <taxon>Leotiomycetes</taxon>
        <taxon>Helotiales</taxon>
        <taxon>Helotiaceae</taxon>
        <taxon>Glarea</taxon>
    </lineage>
</organism>
<dbReference type="GeneID" id="19459086"/>
<evidence type="ECO:0000313" key="3">
    <source>
        <dbReference type="Proteomes" id="UP000016922"/>
    </source>
</evidence>
<dbReference type="KEGG" id="glz:GLAREA_00026"/>
<name>S3DQY2_GLAL2</name>
<protein>
    <submittedName>
        <fullName evidence="2">Uncharacterized protein</fullName>
    </submittedName>
</protein>
<reference evidence="2 3" key="1">
    <citation type="journal article" date="2013" name="BMC Genomics">
        <title>Genomics-driven discovery of the pneumocandin biosynthetic gene cluster in the fungus Glarea lozoyensis.</title>
        <authorList>
            <person name="Chen L."/>
            <person name="Yue Q."/>
            <person name="Zhang X."/>
            <person name="Xiang M."/>
            <person name="Wang C."/>
            <person name="Li S."/>
            <person name="Che Y."/>
            <person name="Ortiz-Lopez F.J."/>
            <person name="Bills G.F."/>
            <person name="Liu X."/>
            <person name="An Z."/>
        </authorList>
    </citation>
    <scope>NUCLEOTIDE SEQUENCE [LARGE SCALE GENOMIC DNA]</scope>
    <source>
        <strain evidence="3">ATCC 20868 / MF5171</strain>
    </source>
</reference>
<sequence>MGRGRFMTPRVEGTGVDMVEAGRGGVRVAGRDAFRNSTLVRPQLVHMMSAPASLGRDKTVVDGSREPKSDTVQLNRHNTSQHSSLNLAVLPHPKVKPSSPTLKTPTFPSPLHTRGPPIKTSGNWETGIPLEELNRDGSLLSTRSGGRIVPRDNVRGRVEKENPFADSWAVV</sequence>
<dbReference type="EMBL" id="KE145367">
    <property type="protein sequence ID" value="EPE28868.1"/>
    <property type="molecule type" value="Genomic_DNA"/>
</dbReference>
<accession>S3DQY2</accession>
<evidence type="ECO:0000313" key="2">
    <source>
        <dbReference type="EMBL" id="EPE28868.1"/>
    </source>
</evidence>
<dbReference type="HOGENOM" id="CLU_1563008_0_0_1"/>
<keyword evidence="3" id="KW-1185">Reference proteome</keyword>
<evidence type="ECO:0000256" key="1">
    <source>
        <dbReference type="SAM" id="MobiDB-lite"/>
    </source>
</evidence>
<feature type="region of interest" description="Disordered" evidence="1">
    <location>
        <begin position="91"/>
        <end position="124"/>
    </location>
</feature>
<dbReference type="Proteomes" id="UP000016922">
    <property type="component" value="Unassembled WGS sequence"/>
</dbReference>
<dbReference type="RefSeq" id="XP_008082977.1">
    <property type="nucleotide sequence ID" value="XM_008084786.1"/>
</dbReference>
<proteinExistence type="predicted"/>